<evidence type="ECO:0000256" key="3">
    <source>
        <dbReference type="ARBA" id="ARBA00022964"/>
    </source>
</evidence>
<dbReference type="InterPro" id="IPR051323">
    <property type="entry name" value="AtsK-like"/>
</dbReference>
<reference evidence="9" key="1">
    <citation type="journal article" date="2019" name="Int. J. Syst. Evol. Microbiol.">
        <title>The Global Catalogue of Microorganisms (GCM) 10K type strain sequencing project: providing services to taxonomists for standard genome sequencing and annotation.</title>
        <authorList>
            <consortium name="The Broad Institute Genomics Platform"/>
            <consortium name="The Broad Institute Genome Sequencing Center for Infectious Disease"/>
            <person name="Wu L."/>
            <person name="Ma J."/>
        </authorList>
    </citation>
    <scope>NUCLEOTIDE SEQUENCE [LARGE SCALE GENOMIC DNA]</scope>
    <source>
        <strain evidence="9">NBRC 106593</strain>
    </source>
</reference>
<name>A0ABW2ANW4_9MICO</name>
<evidence type="ECO:0000256" key="4">
    <source>
        <dbReference type="ARBA" id="ARBA00023002"/>
    </source>
</evidence>
<keyword evidence="9" id="KW-1185">Reference proteome</keyword>
<gene>
    <name evidence="8" type="ORF">ACFQBT_01925</name>
</gene>
<feature type="domain" description="TauD/TfdA-like" evidence="7">
    <location>
        <begin position="51"/>
        <end position="291"/>
    </location>
</feature>
<dbReference type="EMBL" id="JBHSWJ010000002">
    <property type="protein sequence ID" value="MFC6712672.1"/>
    <property type="molecule type" value="Genomic_DNA"/>
</dbReference>
<dbReference type="InterPro" id="IPR003819">
    <property type="entry name" value="TauD/TfdA-like"/>
</dbReference>
<dbReference type="PANTHER" id="PTHR30468">
    <property type="entry name" value="ALPHA-KETOGLUTARATE-DEPENDENT SULFONATE DIOXYGENASE"/>
    <property type="match status" value="1"/>
</dbReference>
<sequence>MRSEPSTTRSRPTIASGRCCYRFATASPSFSESPKARRDRPRNPSAAPRPKVEGVDLRTMADDDVPGLRSRLADHGVLVWRDQQVDDDNFLHFLRSFGDLLFTAGETPVDGFPDLNVITNVARMTPPRSVFHVDTSYVTEPPAYTALRTVHVPDRGGETLFTNQYRAYDTLPADRRELLAGRTITHRVSGVSAQDAGDQTQAEHPVFRVHPISGRTSLYLSTPERCVAVSGMDPAQSQAAVQELFEHSTASHNVLRHRWRPGDVVMWDNGCVLHKADHSGVHGDRVMHRGMVARYAA</sequence>
<protein>
    <submittedName>
        <fullName evidence="8">TauD/TfdA dioxygenase family protein</fullName>
    </submittedName>
</protein>
<organism evidence="8 9">
    <name type="scientific">Branchiibius cervicis</name>
    <dbReference type="NCBI Taxonomy" id="908252"/>
    <lineage>
        <taxon>Bacteria</taxon>
        <taxon>Bacillati</taxon>
        <taxon>Actinomycetota</taxon>
        <taxon>Actinomycetes</taxon>
        <taxon>Micrococcales</taxon>
        <taxon>Dermacoccaceae</taxon>
        <taxon>Branchiibius</taxon>
    </lineage>
</organism>
<evidence type="ECO:0000256" key="6">
    <source>
        <dbReference type="SAM" id="MobiDB-lite"/>
    </source>
</evidence>
<keyword evidence="2" id="KW-0479">Metal-binding</keyword>
<comment type="similarity">
    <text evidence="1">Belongs to the TfdA dioxygenase family.</text>
</comment>
<evidence type="ECO:0000259" key="7">
    <source>
        <dbReference type="Pfam" id="PF02668"/>
    </source>
</evidence>
<dbReference type="RefSeq" id="WP_377820143.1">
    <property type="nucleotide sequence ID" value="NZ_JBHSWJ010000002.1"/>
</dbReference>
<dbReference type="Gene3D" id="3.60.130.10">
    <property type="entry name" value="Clavaminate synthase-like"/>
    <property type="match status" value="1"/>
</dbReference>
<accession>A0ABW2ANW4</accession>
<dbReference type="Proteomes" id="UP001596356">
    <property type="component" value="Unassembled WGS sequence"/>
</dbReference>
<dbReference type="GO" id="GO:0051213">
    <property type="term" value="F:dioxygenase activity"/>
    <property type="evidence" value="ECO:0007669"/>
    <property type="project" value="UniProtKB-KW"/>
</dbReference>
<keyword evidence="3 8" id="KW-0223">Dioxygenase</keyword>
<dbReference type="SUPFAM" id="SSF51197">
    <property type="entry name" value="Clavaminate synthase-like"/>
    <property type="match status" value="1"/>
</dbReference>
<comment type="caution">
    <text evidence="8">The sequence shown here is derived from an EMBL/GenBank/DDBJ whole genome shotgun (WGS) entry which is preliminary data.</text>
</comment>
<evidence type="ECO:0000256" key="5">
    <source>
        <dbReference type="ARBA" id="ARBA00023004"/>
    </source>
</evidence>
<dbReference type="Pfam" id="PF02668">
    <property type="entry name" value="TauD"/>
    <property type="match status" value="1"/>
</dbReference>
<evidence type="ECO:0000256" key="2">
    <source>
        <dbReference type="ARBA" id="ARBA00022723"/>
    </source>
</evidence>
<feature type="region of interest" description="Disordered" evidence="6">
    <location>
        <begin position="26"/>
        <end position="54"/>
    </location>
</feature>
<dbReference type="PANTHER" id="PTHR30468:SF1">
    <property type="entry name" value="ALPHA-KETOGLUTARATE-DEPENDENT SULFONATE DIOXYGENASE"/>
    <property type="match status" value="1"/>
</dbReference>
<keyword evidence="5" id="KW-0408">Iron</keyword>
<evidence type="ECO:0000256" key="1">
    <source>
        <dbReference type="ARBA" id="ARBA00005896"/>
    </source>
</evidence>
<evidence type="ECO:0000313" key="9">
    <source>
        <dbReference type="Proteomes" id="UP001596356"/>
    </source>
</evidence>
<dbReference type="InterPro" id="IPR042098">
    <property type="entry name" value="TauD-like_sf"/>
</dbReference>
<evidence type="ECO:0000313" key="8">
    <source>
        <dbReference type="EMBL" id="MFC6712672.1"/>
    </source>
</evidence>
<proteinExistence type="inferred from homology"/>
<keyword evidence="4" id="KW-0560">Oxidoreductase</keyword>